<evidence type="ECO:0000313" key="3">
    <source>
        <dbReference type="Proteomes" id="UP001500730"/>
    </source>
</evidence>
<accession>A0ABN3MBA0</accession>
<evidence type="ECO:0000313" key="2">
    <source>
        <dbReference type="EMBL" id="GAA2497127.1"/>
    </source>
</evidence>
<dbReference type="Proteomes" id="UP001500730">
    <property type="component" value="Unassembled WGS sequence"/>
</dbReference>
<keyword evidence="3" id="KW-1185">Reference proteome</keyword>
<dbReference type="EMBL" id="BAAARE010000021">
    <property type="protein sequence ID" value="GAA2497127.1"/>
    <property type="molecule type" value="Genomic_DNA"/>
</dbReference>
<comment type="caution">
    <text evidence="2">The sequence shown here is derived from an EMBL/GenBank/DDBJ whole genome shotgun (WGS) entry which is preliminary data.</text>
</comment>
<gene>
    <name evidence="2" type="ORF">GCM10009858_39250</name>
</gene>
<sequence length="169" mass="18057">MTANPRPPTDSGDNHGDDRDEVRDDHRDDVGYELALAEASRILALVDGLLGDVPMLSVRVERDTIPVRVPAFPWPRHVRSVDVAVHCATDEPAAEVANRLGLSLIGTRRFASERVGVEFVESTWAGWLTTPAAAMVALPVSVTVSGSALVPTPLRRDIAGTASMVEAVA</sequence>
<reference evidence="2 3" key="1">
    <citation type="journal article" date="2019" name="Int. J. Syst. Evol. Microbiol.">
        <title>The Global Catalogue of Microorganisms (GCM) 10K type strain sequencing project: providing services to taxonomists for standard genome sequencing and annotation.</title>
        <authorList>
            <consortium name="The Broad Institute Genomics Platform"/>
            <consortium name="The Broad Institute Genome Sequencing Center for Infectious Disease"/>
            <person name="Wu L."/>
            <person name="Ma J."/>
        </authorList>
    </citation>
    <scope>NUCLEOTIDE SEQUENCE [LARGE SCALE GENOMIC DNA]</scope>
    <source>
        <strain evidence="2 3">JCM 16259</strain>
    </source>
</reference>
<feature type="region of interest" description="Disordered" evidence="1">
    <location>
        <begin position="1"/>
        <end position="24"/>
    </location>
</feature>
<proteinExistence type="predicted"/>
<protein>
    <submittedName>
        <fullName evidence="2">Uncharacterized protein</fullName>
    </submittedName>
</protein>
<name>A0ABN3MBA0_9MICO</name>
<dbReference type="RefSeq" id="WP_344256765.1">
    <property type="nucleotide sequence ID" value="NZ_BAAARE010000021.1"/>
</dbReference>
<evidence type="ECO:0000256" key="1">
    <source>
        <dbReference type="SAM" id="MobiDB-lite"/>
    </source>
</evidence>
<organism evidence="2 3">
    <name type="scientific">Terrabacter carboxydivorans</name>
    <dbReference type="NCBI Taxonomy" id="619730"/>
    <lineage>
        <taxon>Bacteria</taxon>
        <taxon>Bacillati</taxon>
        <taxon>Actinomycetota</taxon>
        <taxon>Actinomycetes</taxon>
        <taxon>Micrococcales</taxon>
        <taxon>Intrasporangiaceae</taxon>
        <taxon>Terrabacter</taxon>
    </lineage>
</organism>
<feature type="compositionally biased region" description="Basic and acidic residues" evidence="1">
    <location>
        <begin position="12"/>
        <end position="24"/>
    </location>
</feature>